<organism evidence="1 2">
    <name type="scientific">Araneus ventricosus</name>
    <name type="common">Orbweaver spider</name>
    <name type="synonym">Epeira ventricosa</name>
    <dbReference type="NCBI Taxonomy" id="182803"/>
    <lineage>
        <taxon>Eukaryota</taxon>
        <taxon>Metazoa</taxon>
        <taxon>Ecdysozoa</taxon>
        <taxon>Arthropoda</taxon>
        <taxon>Chelicerata</taxon>
        <taxon>Arachnida</taxon>
        <taxon>Araneae</taxon>
        <taxon>Araneomorphae</taxon>
        <taxon>Entelegynae</taxon>
        <taxon>Araneoidea</taxon>
        <taxon>Araneidae</taxon>
        <taxon>Araneus</taxon>
    </lineage>
</organism>
<name>A0A4Y2J7A9_ARAVE</name>
<dbReference type="EMBL" id="BGPR01003209">
    <property type="protein sequence ID" value="GBM85142.1"/>
    <property type="molecule type" value="Genomic_DNA"/>
</dbReference>
<proteinExistence type="predicted"/>
<comment type="caution">
    <text evidence="1">The sequence shown here is derived from an EMBL/GenBank/DDBJ whole genome shotgun (WGS) entry which is preliminary data.</text>
</comment>
<evidence type="ECO:0000313" key="2">
    <source>
        <dbReference type="Proteomes" id="UP000499080"/>
    </source>
</evidence>
<protein>
    <submittedName>
        <fullName evidence="1">Uncharacterized protein</fullName>
    </submittedName>
</protein>
<accession>A0A4Y2J7A9</accession>
<gene>
    <name evidence="1" type="ORF">AVEN_67801_1</name>
</gene>
<evidence type="ECO:0000313" key="1">
    <source>
        <dbReference type="EMBL" id="GBM85142.1"/>
    </source>
</evidence>
<reference evidence="1 2" key="1">
    <citation type="journal article" date="2019" name="Sci. Rep.">
        <title>Orb-weaving spider Araneus ventricosus genome elucidates the spidroin gene catalogue.</title>
        <authorList>
            <person name="Kono N."/>
            <person name="Nakamura H."/>
            <person name="Ohtoshi R."/>
            <person name="Moran D.A.P."/>
            <person name="Shinohara A."/>
            <person name="Yoshida Y."/>
            <person name="Fujiwara M."/>
            <person name="Mori M."/>
            <person name="Tomita M."/>
            <person name="Arakawa K."/>
        </authorList>
    </citation>
    <scope>NUCLEOTIDE SEQUENCE [LARGE SCALE GENOMIC DNA]</scope>
</reference>
<dbReference type="AlphaFoldDB" id="A0A4Y2J7A9"/>
<sequence length="192" mass="21953">MRCCREKGNCECALAKDELPNPLRRTLSRRNKTGGAISRHKRTGEPYGENTINEFHSSARGNRKLNNSGRQFLFVWKFERLQVSMLLVKGSTVSRSGSPGKYVHHSPRCFPGLYDINWIRFYVCHIYVTSGSGKKRLCHIYVANELSTYEPASTRVGEFGPHDTNINVNQYHQFHFCGVAIGARGYRTRKHT</sequence>
<dbReference type="Proteomes" id="UP000499080">
    <property type="component" value="Unassembled WGS sequence"/>
</dbReference>
<keyword evidence="2" id="KW-1185">Reference proteome</keyword>